<proteinExistence type="predicted"/>
<feature type="coiled-coil region" evidence="1">
    <location>
        <begin position="1332"/>
        <end position="1470"/>
    </location>
</feature>
<reference evidence="4" key="1">
    <citation type="journal article" date="2018" name="Nat. Microbiol.">
        <title>Leveraging single-cell genomics to expand the fungal tree of life.</title>
        <authorList>
            <person name="Ahrendt S.R."/>
            <person name="Quandt C.A."/>
            <person name="Ciobanu D."/>
            <person name="Clum A."/>
            <person name="Salamov A."/>
            <person name="Andreopoulos B."/>
            <person name="Cheng J.F."/>
            <person name="Woyke T."/>
            <person name="Pelin A."/>
            <person name="Henrissat B."/>
            <person name="Reynolds N.K."/>
            <person name="Benny G.L."/>
            <person name="Smith M.E."/>
            <person name="James T.Y."/>
            <person name="Grigoriev I.V."/>
        </authorList>
    </citation>
    <scope>NUCLEOTIDE SEQUENCE [LARGE SCALE GENOMIC DNA]</scope>
</reference>
<feature type="coiled-coil region" evidence="1">
    <location>
        <begin position="1527"/>
        <end position="1554"/>
    </location>
</feature>
<feature type="compositionally biased region" description="Low complexity" evidence="2">
    <location>
        <begin position="109"/>
        <end position="119"/>
    </location>
</feature>
<accession>A0A4P9WBS5</accession>
<feature type="coiled-coil region" evidence="1">
    <location>
        <begin position="906"/>
        <end position="968"/>
    </location>
</feature>
<protein>
    <submittedName>
        <fullName evidence="3">Uncharacterized protein</fullName>
    </submittedName>
</protein>
<feature type="compositionally biased region" description="Low complexity" evidence="2">
    <location>
        <begin position="17"/>
        <end position="33"/>
    </location>
</feature>
<evidence type="ECO:0000256" key="1">
    <source>
        <dbReference type="SAM" id="Coils"/>
    </source>
</evidence>
<feature type="region of interest" description="Disordered" evidence="2">
    <location>
        <begin position="1562"/>
        <end position="1590"/>
    </location>
</feature>
<evidence type="ECO:0000313" key="4">
    <source>
        <dbReference type="Proteomes" id="UP000269721"/>
    </source>
</evidence>
<dbReference type="Proteomes" id="UP000269721">
    <property type="component" value="Unassembled WGS sequence"/>
</dbReference>
<feature type="coiled-coil region" evidence="1">
    <location>
        <begin position="1056"/>
        <end position="1097"/>
    </location>
</feature>
<keyword evidence="1" id="KW-0175">Coiled coil</keyword>
<feature type="compositionally biased region" description="Basic and acidic residues" evidence="2">
    <location>
        <begin position="1"/>
        <end position="10"/>
    </location>
</feature>
<dbReference type="PANTHER" id="PTHR23159:SF31">
    <property type="entry name" value="CENTROSOME-ASSOCIATED PROTEIN CEP250 ISOFORM X1"/>
    <property type="match status" value="1"/>
</dbReference>
<dbReference type="PANTHER" id="PTHR23159">
    <property type="entry name" value="CENTROSOMAL PROTEIN 2"/>
    <property type="match status" value="1"/>
</dbReference>
<feature type="coiled-coil region" evidence="1">
    <location>
        <begin position="1242"/>
        <end position="1293"/>
    </location>
</feature>
<organism evidence="3 4">
    <name type="scientific">Blyttiomyces helicus</name>
    <dbReference type="NCBI Taxonomy" id="388810"/>
    <lineage>
        <taxon>Eukaryota</taxon>
        <taxon>Fungi</taxon>
        <taxon>Fungi incertae sedis</taxon>
        <taxon>Chytridiomycota</taxon>
        <taxon>Chytridiomycota incertae sedis</taxon>
        <taxon>Chytridiomycetes</taxon>
        <taxon>Chytridiomycetes incertae sedis</taxon>
        <taxon>Blyttiomyces</taxon>
    </lineage>
</organism>
<feature type="region of interest" description="Disordered" evidence="2">
    <location>
        <begin position="1473"/>
        <end position="1514"/>
    </location>
</feature>
<feature type="coiled-coil region" evidence="1">
    <location>
        <begin position="756"/>
        <end position="793"/>
    </location>
</feature>
<name>A0A4P9WBS5_9FUNG</name>
<keyword evidence="4" id="KW-1185">Reference proteome</keyword>
<feature type="region of interest" description="Disordered" evidence="2">
    <location>
        <begin position="99"/>
        <end position="124"/>
    </location>
</feature>
<sequence>SLPRTPDKIPPRTRVGPVASADPAASDASVYYARRVSRGSLPRIPTKGPGQVPIPVAPSPPVPSTSAVYSATPAFYTSSTSNGSVSFGTPAASLSVSVLPSPPGPVPPVASSSPNSSDVSRSREDLNRINSKLTAELNIKNKIIYDLKARENWMAAKLASAGAPLYDGVSGLGDGEDYSDDIRSAAEEGEEMEDAKQKLFHTLIYFKSEIVKAREVVEQNVKLLRDSERRANAGEEEITHLKTVIAALKTGATGSVALASLSAADKSRSEELEVQLRASQTDVAALQSKVALWCRASKRNQEARIQAEACQKTAEANVAELRARLAASEESELAHQARSAELEKRLDTLTAISAAPDIGLIRVGELEARVSELELELSDANTRVARGQEDLVQARARVLDFEQTMQMASATVEELETENSALRADLREKERSASVLAAEAAEMEPVRIAAVAEAAALQEKIAALEVALASTVPSADHDALREVHEALEHRFSDLSTTHAELVDSSRALEQQHADLSFAHDQLLVRSTASSTSSAVSPTVVIDNERVLALEAEVVTLQSRVVDLERLVSEKEAAVAEAGILAEQEREAFQVAKKELIDEIVANQEEALHMSTKANEALLRVSELEKETPISPTDVDELATTREMLTAMQAELTSTTAELATLRSKPSLLPPDAQALEAAALEKARIESRLRSAEVELLAYRSATDKLAAAQTMEVDLRSQLAAQAAVVEFHSSECAARDARFAELEAELAAAVASRADEADARLLDIQARADRAETLESQLRGVEEALQAMTKSVELGAVIDEASGAPKPRDLRSGWSVAHSEEVLGHLAPGVLQLEAALEKLHGLHSSAQTRLIEASAHLTTAKTDLASTAALADSRGLRISELEQTTLALRSTSAEDMDDAKEAREASRAAVEALGVEVANAKEELGHMTLERDDLLEELKETMEKLKDLESEITLLRGDTSRLEAELAISRTTLAEAGTYLRDAEALDHDHAQHARATEEAVSVRAQYEEAVRRASAYEAELESSRSITADLSEKLAIAIESLRIAEGARGVELAESQAEVPRLTKELERTQTSLEEATTKIVALQETIQRLEVYVETSAQASAKLSAIEAELSDTHAAKSSIENELNVARASLAEIVEKLALQQEATMKIQIELEARDTENMSDLHAELADSHEKLLDAETEVTRLKTELAAAAAAVADSESKLLALQSQLIFSDSEASTHRAAAETHLAALTAAESTRTLLSQEVERLTVALADAEAAAQHDRDLGSVIAQLQVKLEQMGERTEELEFALEKATAGASTGSGDPKELETLRARVADSEATTAMMMQQLQDKAETISELEERFRMVREQLARTSEEMANKVAEVDQARSALEAEKRVLDEHPDGKKQADPRLVEALATIDDLRRRLDEQMRISSLDAASAAAGARTEELERSLADSMAKADSLAAQLNHAKEELAACQTALHRLERDSMGSNLALSPNPASPPSTPPNLPSPQEVPISPITSPRSSAARPRIPQSEILSLQGRISELETHNAQLLTQLQRLGDKLQIADSERRATFYPSRVASASASSPSSADAASPHDSAAQKAEMDSAYERIAALAVEKAALEQRNAELEERISTLVAQVDEMKSKLRRIVRRVDA</sequence>
<feature type="coiled-coil region" evidence="1">
    <location>
        <begin position="363"/>
        <end position="432"/>
    </location>
</feature>
<dbReference type="EMBL" id="KZ995735">
    <property type="protein sequence ID" value="RKO90079.1"/>
    <property type="molecule type" value="Genomic_DNA"/>
</dbReference>
<feature type="compositionally biased region" description="Low complexity" evidence="2">
    <location>
        <begin position="1565"/>
        <end position="1585"/>
    </location>
</feature>
<feature type="coiled-coil region" evidence="1">
    <location>
        <begin position="1590"/>
        <end position="1631"/>
    </location>
</feature>
<gene>
    <name evidence="3" type="ORF">BDK51DRAFT_38161</name>
</gene>
<feature type="non-terminal residue" evidence="3">
    <location>
        <position position="1"/>
    </location>
</feature>
<feature type="compositionally biased region" description="Pro residues" evidence="2">
    <location>
        <begin position="1482"/>
        <end position="1493"/>
    </location>
</feature>
<feature type="coiled-coil region" evidence="1">
    <location>
        <begin position="269"/>
        <end position="331"/>
    </location>
</feature>
<evidence type="ECO:0000313" key="3">
    <source>
        <dbReference type="EMBL" id="RKO90079.1"/>
    </source>
</evidence>
<feature type="coiled-coil region" evidence="1">
    <location>
        <begin position="644"/>
        <end position="695"/>
    </location>
</feature>
<feature type="coiled-coil region" evidence="1">
    <location>
        <begin position="1172"/>
        <end position="1199"/>
    </location>
</feature>
<dbReference type="OrthoDB" id="2441647at2759"/>
<evidence type="ECO:0000256" key="2">
    <source>
        <dbReference type="SAM" id="MobiDB-lite"/>
    </source>
</evidence>
<feature type="region of interest" description="Disordered" evidence="2">
    <location>
        <begin position="1"/>
        <end position="68"/>
    </location>
</feature>